<evidence type="ECO:0000256" key="1">
    <source>
        <dbReference type="ARBA" id="ARBA00012528"/>
    </source>
</evidence>
<evidence type="ECO:0000256" key="3">
    <source>
        <dbReference type="SAM" id="Phobius"/>
    </source>
</evidence>
<feature type="transmembrane region" description="Helical" evidence="3">
    <location>
        <begin position="49"/>
        <end position="72"/>
    </location>
</feature>
<protein>
    <recommendedName>
        <fullName evidence="1">diguanylate cyclase</fullName>
        <ecNumber evidence="1">2.7.7.65</ecNumber>
    </recommendedName>
</protein>
<feature type="transmembrane region" description="Helical" evidence="3">
    <location>
        <begin position="149"/>
        <end position="167"/>
    </location>
</feature>
<dbReference type="SUPFAM" id="SSF55073">
    <property type="entry name" value="Nucleotide cyclase"/>
    <property type="match status" value="1"/>
</dbReference>
<organism evidence="5 6">
    <name type="scientific">Pseudoteredinibacter isoporae</name>
    <dbReference type="NCBI Taxonomy" id="570281"/>
    <lineage>
        <taxon>Bacteria</taxon>
        <taxon>Pseudomonadati</taxon>
        <taxon>Pseudomonadota</taxon>
        <taxon>Gammaproteobacteria</taxon>
        <taxon>Cellvibrionales</taxon>
        <taxon>Cellvibrionaceae</taxon>
        <taxon>Pseudoteredinibacter</taxon>
    </lineage>
</organism>
<gene>
    <name evidence="5" type="ORF">HNR48_003344</name>
</gene>
<dbReference type="SMART" id="SM00267">
    <property type="entry name" value="GGDEF"/>
    <property type="match status" value="1"/>
</dbReference>
<name>A0A7X0JVN9_9GAMM</name>
<dbReference type="GO" id="GO:0005886">
    <property type="term" value="C:plasma membrane"/>
    <property type="evidence" value="ECO:0007669"/>
    <property type="project" value="TreeGrafter"/>
</dbReference>
<dbReference type="RefSeq" id="WP_166843947.1">
    <property type="nucleotide sequence ID" value="NZ_JAAONY010000003.1"/>
</dbReference>
<proteinExistence type="predicted"/>
<evidence type="ECO:0000313" key="5">
    <source>
        <dbReference type="EMBL" id="MBB6523042.1"/>
    </source>
</evidence>
<feature type="transmembrane region" description="Helical" evidence="3">
    <location>
        <begin position="79"/>
        <end position="98"/>
    </location>
</feature>
<evidence type="ECO:0000313" key="6">
    <source>
        <dbReference type="Proteomes" id="UP000528457"/>
    </source>
</evidence>
<feature type="transmembrane region" description="Helical" evidence="3">
    <location>
        <begin position="21"/>
        <end position="43"/>
    </location>
</feature>
<dbReference type="InterPro" id="IPR000160">
    <property type="entry name" value="GGDEF_dom"/>
</dbReference>
<feature type="transmembrane region" description="Helical" evidence="3">
    <location>
        <begin position="126"/>
        <end position="143"/>
    </location>
</feature>
<reference evidence="5 6" key="1">
    <citation type="submission" date="2020-08" db="EMBL/GenBank/DDBJ databases">
        <title>Genomic Encyclopedia of Type Strains, Phase IV (KMG-IV): sequencing the most valuable type-strain genomes for metagenomic binning, comparative biology and taxonomic classification.</title>
        <authorList>
            <person name="Goeker M."/>
        </authorList>
    </citation>
    <scope>NUCLEOTIDE SEQUENCE [LARGE SCALE GENOMIC DNA]</scope>
    <source>
        <strain evidence="5 6">DSM 22368</strain>
    </source>
</reference>
<dbReference type="AlphaFoldDB" id="A0A7X0JVN9"/>
<dbReference type="InterPro" id="IPR050469">
    <property type="entry name" value="Diguanylate_Cyclase"/>
</dbReference>
<dbReference type="EMBL" id="JACHHT010000003">
    <property type="protein sequence ID" value="MBB6523042.1"/>
    <property type="molecule type" value="Genomic_DNA"/>
</dbReference>
<dbReference type="PANTHER" id="PTHR45138">
    <property type="entry name" value="REGULATORY COMPONENTS OF SENSORY TRANSDUCTION SYSTEM"/>
    <property type="match status" value="1"/>
</dbReference>
<keyword evidence="6" id="KW-1185">Reference proteome</keyword>
<dbReference type="PROSITE" id="PS50887">
    <property type="entry name" value="GGDEF"/>
    <property type="match status" value="1"/>
</dbReference>
<keyword evidence="3" id="KW-1133">Transmembrane helix</keyword>
<dbReference type="NCBIfam" id="TIGR00254">
    <property type="entry name" value="GGDEF"/>
    <property type="match status" value="1"/>
</dbReference>
<dbReference type="GO" id="GO:1902201">
    <property type="term" value="P:negative regulation of bacterial-type flagellum-dependent cell motility"/>
    <property type="evidence" value="ECO:0007669"/>
    <property type="project" value="TreeGrafter"/>
</dbReference>
<keyword evidence="3" id="KW-0472">Membrane</keyword>
<sequence length="345" mass="39177">MYQFELSKWNSAKQYQRENRFKVRVWLFVIFICCCIYTPLTIVNYYSGLYTVCAFNIAFIFSLITAGGLVYFTQKPPPFYITFINLFALVGSATVPIYYMGITGALWCHPIMAAVFFVLPWRIAAYTNSAIFICACVFCMISLEPKLYIRMITSLMASYLVVGFFSARIRRIQAQLREASNVDPMTGAFNRRMLPDMLQESFAKLRRHQESSVIAVFDLDYFKSINDNRGHAAGDQAIIEMVEEIKSNTRNVDNVYRLGGDEILLHLRDIEEAEGYVLVNKLVAILGRNAVIGTSSSAGLASISSDIRGVDEWLHRADVALYKAKELGRNQVVAWKPELESMTLQ</sequence>
<evidence type="ECO:0000256" key="2">
    <source>
        <dbReference type="ARBA" id="ARBA00034247"/>
    </source>
</evidence>
<dbReference type="Proteomes" id="UP000528457">
    <property type="component" value="Unassembled WGS sequence"/>
</dbReference>
<dbReference type="Pfam" id="PF00990">
    <property type="entry name" value="GGDEF"/>
    <property type="match status" value="1"/>
</dbReference>
<dbReference type="Gene3D" id="3.30.70.270">
    <property type="match status" value="1"/>
</dbReference>
<dbReference type="InterPro" id="IPR029787">
    <property type="entry name" value="Nucleotide_cyclase"/>
</dbReference>
<dbReference type="GO" id="GO:0052621">
    <property type="term" value="F:diguanylate cyclase activity"/>
    <property type="evidence" value="ECO:0007669"/>
    <property type="project" value="UniProtKB-EC"/>
</dbReference>
<dbReference type="CDD" id="cd01949">
    <property type="entry name" value="GGDEF"/>
    <property type="match status" value="1"/>
</dbReference>
<keyword evidence="3" id="KW-0812">Transmembrane</keyword>
<accession>A0A7X0JVN9</accession>
<dbReference type="InParanoid" id="A0A7X0JVN9"/>
<feature type="domain" description="GGDEF" evidence="4">
    <location>
        <begin position="210"/>
        <end position="337"/>
    </location>
</feature>
<dbReference type="GO" id="GO:0043709">
    <property type="term" value="P:cell adhesion involved in single-species biofilm formation"/>
    <property type="evidence" value="ECO:0007669"/>
    <property type="project" value="TreeGrafter"/>
</dbReference>
<dbReference type="InterPro" id="IPR043128">
    <property type="entry name" value="Rev_trsase/Diguanyl_cyclase"/>
</dbReference>
<comment type="catalytic activity">
    <reaction evidence="2">
        <text>2 GTP = 3',3'-c-di-GMP + 2 diphosphate</text>
        <dbReference type="Rhea" id="RHEA:24898"/>
        <dbReference type="ChEBI" id="CHEBI:33019"/>
        <dbReference type="ChEBI" id="CHEBI:37565"/>
        <dbReference type="ChEBI" id="CHEBI:58805"/>
        <dbReference type="EC" id="2.7.7.65"/>
    </reaction>
</comment>
<dbReference type="PANTHER" id="PTHR45138:SF9">
    <property type="entry name" value="DIGUANYLATE CYCLASE DGCM-RELATED"/>
    <property type="match status" value="1"/>
</dbReference>
<comment type="caution">
    <text evidence="5">The sequence shown here is derived from an EMBL/GenBank/DDBJ whole genome shotgun (WGS) entry which is preliminary data.</text>
</comment>
<evidence type="ECO:0000259" key="4">
    <source>
        <dbReference type="PROSITE" id="PS50887"/>
    </source>
</evidence>
<dbReference type="EC" id="2.7.7.65" evidence="1"/>